<dbReference type="Proteomes" id="UP000518266">
    <property type="component" value="Unassembled WGS sequence"/>
</dbReference>
<dbReference type="OrthoDB" id="5976811at2759"/>
<gene>
    <name evidence="1" type="ORF">F7725_007788</name>
</gene>
<dbReference type="EMBL" id="JAAKFY010000015">
    <property type="protein sequence ID" value="KAF3844625.1"/>
    <property type="molecule type" value="Genomic_DNA"/>
</dbReference>
<accession>A0A7J5Y5C2</accession>
<comment type="caution">
    <text evidence="1">The sequence shown here is derived from an EMBL/GenBank/DDBJ whole genome shotgun (WGS) entry which is preliminary data.</text>
</comment>
<dbReference type="SUPFAM" id="SSF57603">
    <property type="entry name" value="FnI-like domain"/>
    <property type="match status" value="1"/>
</dbReference>
<evidence type="ECO:0000313" key="1">
    <source>
        <dbReference type="EMBL" id="KAF3844625.1"/>
    </source>
</evidence>
<reference evidence="1 2" key="1">
    <citation type="submission" date="2020-03" db="EMBL/GenBank/DDBJ databases">
        <title>Dissostichus mawsoni Genome sequencing and assembly.</title>
        <authorList>
            <person name="Park H."/>
        </authorList>
    </citation>
    <scope>NUCLEOTIDE SEQUENCE [LARGE SCALE GENOMIC DNA]</scope>
    <source>
        <strain evidence="1">DM0001</strain>
        <tissue evidence="1">Muscle</tissue>
    </source>
</reference>
<sequence>MEIGGKRTLAPHDTQVTCFVESCPPTECKQPVKLKGACCPLCFPQAVVKKRQEADTRHE</sequence>
<protein>
    <submittedName>
        <fullName evidence="1">Uncharacterized protein</fullName>
    </submittedName>
</protein>
<proteinExistence type="predicted"/>
<keyword evidence="2" id="KW-1185">Reference proteome</keyword>
<evidence type="ECO:0000313" key="2">
    <source>
        <dbReference type="Proteomes" id="UP000518266"/>
    </source>
</evidence>
<organism evidence="1 2">
    <name type="scientific">Dissostichus mawsoni</name>
    <name type="common">Antarctic cod</name>
    <dbReference type="NCBI Taxonomy" id="36200"/>
    <lineage>
        <taxon>Eukaryota</taxon>
        <taxon>Metazoa</taxon>
        <taxon>Chordata</taxon>
        <taxon>Craniata</taxon>
        <taxon>Vertebrata</taxon>
        <taxon>Euteleostomi</taxon>
        <taxon>Actinopterygii</taxon>
        <taxon>Neopterygii</taxon>
        <taxon>Teleostei</taxon>
        <taxon>Neoteleostei</taxon>
        <taxon>Acanthomorphata</taxon>
        <taxon>Eupercaria</taxon>
        <taxon>Perciformes</taxon>
        <taxon>Notothenioidei</taxon>
        <taxon>Nototheniidae</taxon>
        <taxon>Dissostichus</taxon>
    </lineage>
</organism>
<dbReference type="AlphaFoldDB" id="A0A7J5Y5C2"/>
<name>A0A7J5Y5C2_DISMA</name>